<organism evidence="1 3">
    <name type="scientific">Parascaris univalens</name>
    <name type="common">Nematode worm</name>
    <dbReference type="NCBI Taxonomy" id="6257"/>
    <lineage>
        <taxon>Eukaryota</taxon>
        <taxon>Metazoa</taxon>
        <taxon>Ecdysozoa</taxon>
        <taxon>Nematoda</taxon>
        <taxon>Chromadorea</taxon>
        <taxon>Rhabditida</taxon>
        <taxon>Spirurina</taxon>
        <taxon>Ascaridomorpha</taxon>
        <taxon>Ascaridoidea</taxon>
        <taxon>Ascarididae</taxon>
        <taxon>Parascaris</taxon>
    </lineage>
</organism>
<dbReference type="WBParaSite" id="PgR046_g020_t03">
    <property type="protein sequence ID" value="PgR046_g020_t03"/>
    <property type="gene ID" value="PgR046_g020"/>
</dbReference>
<accession>A0A915BMX5</accession>
<protein>
    <submittedName>
        <fullName evidence="2 3">Ovule protein</fullName>
    </submittedName>
</protein>
<dbReference type="WBParaSite" id="PgR046_g020_t05">
    <property type="protein sequence ID" value="PgR046_g020_t05"/>
    <property type="gene ID" value="PgR046_g020"/>
</dbReference>
<name>A0A915BMX5_PARUN</name>
<dbReference type="WBParaSite" id="PgR046_g020_t01">
    <property type="protein sequence ID" value="PgR046_g020_t01"/>
    <property type="gene ID" value="PgR046_g020"/>
</dbReference>
<reference evidence="2 3" key="1">
    <citation type="submission" date="2022-11" db="UniProtKB">
        <authorList>
            <consortium name="WormBaseParasite"/>
        </authorList>
    </citation>
    <scope>IDENTIFICATION</scope>
</reference>
<evidence type="ECO:0000313" key="3">
    <source>
        <dbReference type="WBParaSite" id="PgR046_g020_t03"/>
    </source>
</evidence>
<evidence type="ECO:0000313" key="1">
    <source>
        <dbReference type="Proteomes" id="UP000887569"/>
    </source>
</evidence>
<dbReference type="Proteomes" id="UP000887569">
    <property type="component" value="Unplaced"/>
</dbReference>
<keyword evidence="1" id="KW-1185">Reference proteome</keyword>
<dbReference type="AlphaFoldDB" id="A0A915BMX5"/>
<proteinExistence type="predicted"/>
<evidence type="ECO:0000313" key="2">
    <source>
        <dbReference type="WBParaSite" id="PgR046_g020_t01"/>
    </source>
</evidence>
<sequence>MEVKEPIRLPLMVECKLSKTYEPHLQNIFLFSIVSFIITFMEDYYSSICEVLERESFPNLSLPLPST</sequence>